<dbReference type="EMBL" id="JAUTXT010000051">
    <property type="protein sequence ID" value="KAK3670775.1"/>
    <property type="molecule type" value="Genomic_DNA"/>
</dbReference>
<dbReference type="AlphaFoldDB" id="A0AAE0TPI9"/>
<keyword evidence="3" id="KW-1185">Reference proteome</keyword>
<comment type="caution">
    <text evidence="2">The sequence shown here is derived from an EMBL/GenBank/DDBJ whole genome shotgun (WGS) entry which is preliminary data.</text>
</comment>
<gene>
    <name evidence="2" type="ORF">LTR78_009347</name>
</gene>
<proteinExistence type="predicted"/>
<feature type="compositionally biased region" description="Polar residues" evidence="1">
    <location>
        <begin position="9"/>
        <end position="19"/>
    </location>
</feature>
<organism evidence="2 3">
    <name type="scientific">Recurvomyces mirabilis</name>
    <dbReference type="NCBI Taxonomy" id="574656"/>
    <lineage>
        <taxon>Eukaryota</taxon>
        <taxon>Fungi</taxon>
        <taxon>Dikarya</taxon>
        <taxon>Ascomycota</taxon>
        <taxon>Pezizomycotina</taxon>
        <taxon>Dothideomycetes</taxon>
        <taxon>Dothideomycetidae</taxon>
        <taxon>Mycosphaerellales</taxon>
        <taxon>Teratosphaeriaceae</taxon>
        <taxon>Recurvomyces</taxon>
    </lineage>
</organism>
<evidence type="ECO:0000256" key="1">
    <source>
        <dbReference type="SAM" id="MobiDB-lite"/>
    </source>
</evidence>
<sequence>MASEDLTIDSPSMSWLETPTTDEDLHDSWDSMIIPEEETMLRGRSTCRATSPSRHSRGDHGKLALAIQAVIKAKDAVNETLGVMREAIVTMRKATECLHEINSYQKLASVPSKRKH</sequence>
<feature type="region of interest" description="Disordered" evidence="1">
    <location>
        <begin position="1"/>
        <end position="26"/>
    </location>
</feature>
<evidence type="ECO:0000313" key="3">
    <source>
        <dbReference type="Proteomes" id="UP001274830"/>
    </source>
</evidence>
<protein>
    <submittedName>
        <fullName evidence="2">Uncharacterized protein</fullName>
    </submittedName>
</protein>
<accession>A0AAE0TPI9</accession>
<name>A0AAE0TPI9_9PEZI</name>
<evidence type="ECO:0000313" key="2">
    <source>
        <dbReference type="EMBL" id="KAK3670775.1"/>
    </source>
</evidence>
<dbReference type="Proteomes" id="UP001274830">
    <property type="component" value="Unassembled WGS sequence"/>
</dbReference>
<reference evidence="2" key="1">
    <citation type="submission" date="2023-07" db="EMBL/GenBank/DDBJ databases">
        <title>Black Yeasts Isolated from many extreme environments.</title>
        <authorList>
            <person name="Coleine C."/>
            <person name="Stajich J.E."/>
            <person name="Selbmann L."/>
        </authorList>
    </citation>
    <scope>NUCLEOTIDE SEQUENCE</scope>
    <source>
        <strain evidence="2">CCFEE 5485</strain>
    </source>
</reference>